<feature type="transmembrane region" description="Helical" evidence="1">
    <location>
        <begin position="216"/>
        <end position="236"/>
    </location>
</feature>
<feature type="transmembrane region" description="Helical" evidence="1">
    <location>
        <begin position="185"/>
        <end position="204"/>
    </location>
</feature>
<dbReference type="InterPro" id="IPR036938">
    <property type="entry name" value="PAP2/HPO_sf"/>
</dbReference>
<keyword evidence="1" id="KW-0812">Transmembrane</keyword>
<evidence type="ECO:0000259" key="2">
    <source>
        <dbReference type="SMART" id="SM00014"/>
    </source>
</evidence>
<feature type="transmembrane region" description="Helical" evidence="1">
    <location>
        <begin position="60"/>
        <end position="79"/>
    </location>
</feature>
<organism evidence="3 4">
    <name type="scientific">Nakamurella flavida</name>
    <dbReference type="NCBI Taxonomy" id="363630"/>
    <lineage>
        <taxon>Bacteria</taxon>
        <taxon>Bacillati</taxon>
        <taxon>Actinomycetota</taxon>
        <taxon>Actinomycetes</taxon>
        <taxon>Nakamurellales</taxon>
        <taxon>Nakamurellaceae</taxon>
        <taxon>Nakamurella</taxon>
    </lineage>
</organism>
<feature type="transmembrane region" description="Helical" evidence="1">
    <location>
        <begin position="117"/>
        <end position="136"/>
    </location>
</feature>
<proteinExistence type="predicted"/>
<dbReference type="Proteomes" id="UP000663801">
    <property type="component" value="Unassembled WGS sequence"/>
</dbReference>
<comment type="caution">
    <text evidence="3">The sequence shown here is derived from an EMBL/GenBank/DDBJ whole genome shotgun (WGS) entry which is preliminary data.</text>
</comment>
<dbReference type="EMBL" id="JAERWL010000010">
    <property type="protein sequence ID" value="MBM9477353.1"/>
    <property type="molecule type" value="Genomic_DNA"/>
</dbReference>
<dbReference type="SMART" id="SM00014">
    <property type="entry name" value="acidPPc"/>
    <property type="match status" value="1"/>
</dbReference>
<evidence type="ECO:0000256" key="1">
    <source>
        <dbReference type="SAM" id="Phobius"/>
    </source>
</evidence>
<evidence type="ECO:0000313" key="3">
    <source>
        <dbReference type="EMBL" id="MBM9477353.1"/>
    </source>
</evidence>
<dbReference type="InterPro" id="IPR000326">
    <property type="entry name" value="PAP2/HPO"/>
</dbReference>
<dbReference type="RefSeq" id="WP_205257467.1">
    <property type="nucleotide sequence ID" value="NZ_BAAAPV010000003.1"/>
</dbReference>
<reference evidence="3" key="1">
    <citation type="submission" date="2021-01" db="EMBL/GenBank/DDBJ databases">
        <title>KCTC 19127 draft genome.</title>
        <authorList>
            <person name="An D."/>
        </authorList>
    </citation>
    <scope>NUCLEOTIDE SEQUENCE</scope>
    <source>
        <strain evidence="3">KCTC 19127</strain>
    </source>
</reference>
<dbReference type="Gene3D" id="1.20.144.10">
    <property type="entry name" value="Phosphatidic acid phosphatase type 2/haloperoxidase"/>
    <property type="match status" value="1"/>
</dbReference>
<keyword evidence="1" id="KW-1133">Transmembrane helix</keyword>
<gene>
    <name evidence="3" type="ORF">JL107_12945</name>
</gene>
<feature type="transmembrane region" description="Helical" evidence="1">
    <location>
        <begin position="30"/>
        <end position="48"/>
    </location>
</feature>
<dbReference type="AlphaFoldDB" id="A0A938YQG3"/>
<accession>A0A938YQG3</accession>
<evidence type="ECO:0000313" key="4">
    <source>
        <dbReference type="Proteomes" id="UP000663801"/>
    </source>
</evidence>
<sequence>MSRVPALLPAVLAQDAPATPADAAIGVTWMPYLLVGVALLVVGAVARLRARGADRGLREFLVVRGSTLLLIALLIGWLADAAAEGDGLTAVDRPVWSWFVTHRTGLTTVLAKVATEVGSTGVMAVLAALAAVWLWLRAGRRGDAVLVAVVTAGAGLLVTVSKPIVGRVRPPEGFRLVTETNQSFPSGHALASVAVLGVLAIVFLPRLSSAGRRAAGWALVAAAVLAIGASRLYLGVHWPTDVAGGWLTGAGWLLACLTVRTLGRRHPVLLRGGSATLLDHRPGRMWTGAPG</sequence>
<keyword evidence="1" id="KW-0472">Membrane</keyword>
<keyword evidence="4" id="KW-1185">Reference proteome</keyword>
<dbReference type="PANTHER" id="PTHR14969:SF13">
    <property type="entry name" value="AT30094P"/>
    <property type="match status" value="1"/>
</dbReference>
<dbReference type="SUPFAM" id="SSF48317">
    <property type="entry name" value="Acid phosphatase/Vanadium-dependent haloperoxidase"/>
    <property type="match status" value="1"/>
</dbReference>
<name>A0A938YQG3_9ACTN</name>
<dbReference type="PANTHER" id="PTHR14969">
    <property type="entry name" value="SPHINGOSINE-1-PHOSPHATE PHOSPHOHYDROLASE"/>
    <property type="match status" value="1"/>
</dbReference>
<feature type="transmembrane region" description="Helical" evidence="1">
    <location>
        <begin position="242"/>
        <end position="262"/>
    </location>
</feature>
<protein>
    <submittedName>
        <fullName evidence="3">Phosphatase PAP2 family protein</fullName>
    </submittedName>
</protein>
<feature type="transmembrane region" description="Helical" evidence="1">
    <location>
        <begin position="143"/>
        <end position="165"/>
    </location>
</feature>
<dbReference type="CDD" id="cd03392">
    <property type="entry name" value="PAP2_like_2"/>
    <property type="match status" value="1"/>
</dbReference>
<feature type="domain" description="Phosphatidic acid phosphatase type 2/haloperoxidase" evidence="2">
    <location>
        <begin position="144"/>
        <end position="257"/>
    </location>
</feature>
<dbReference type="Pfam" id="PF01569">
    <property type="entry name" value="PAP2"/>
    <property type="match status" value="1"/>
</dbReference>